<dbReference type="Pfam" id="PF13517">
    <property type="entry name" value="FG-GAP_3"/>
    <property type="match status" value="1"/>
</dbReference>
<keyword evidence="1" id="KW-0732">Signal</keyword>
<sequence length="226" mass="23971">MTNSYIEQTGTANPFNGINIGVYSTPTFADLDGDGDLDALIGEYDGILNYYQNTGSSSNPVYSLQTGTANPFNGINVGNYSTPTLADLDADGDLDAFVGESDGTLNYYQNTGSSSNPVYTPQTGTANPFNGISVGSYSTPTLADLDADGDLDAVIGEYEGILNYYQNTGSSSNPVYTPQTGTANPFNGIDIGKKSIFESLKVVGYVGRTHLKAVKRCETRKPVNLR</sequence>
<evidence type="ECO:0000256" key="1">
    <source>
        <dbReference type="ARBA" id="ARBA00022729"/>
    </source>
</evidence>
<dbReference type="PANTHER" id="PTHR44103:SF1">
    <property type="entry name" value="PROPROTEIN CONVERTASE P"/>
    <property type="match status" value="1"/>
</dbReference>
<dbReference type="Gene3D" id="2.130.10.130">
    <property type="entry name" value="Integrin alpha, N-terminal"/>
    <property type="match status" value="1"/>
</dbReference>
<dbReference type="PANTHER" id="PTHR44103">
    <property type="entry name" value="PROPROTEIN CONVERTASE P"/>
    <property type="match status" value="1"/>
</dbReference>
<name>A0A977KS02_9CYAN</name>
<evidence type="ECO:0000313" key="2">
    <source>
        <dbReference type="EMBL" id="UXE58532.1"/>
    </source>
</evidence>
<reference evidence="2" key="1">
    <citation type="submission" date="2021-04" db="EMBL/GenBank/DDBJ databases">
        <title>Genome sequence of Woronichinia naegeliana from Washington state freshwater lake bloom.</title>
        <authorList>
            <person name="Dreher T.W."/>
        </authorList>
    </citation>
    <scope>NUCLEOTIDE SEQUENCE</scope>
    <source>
        <strain evidence="2">WA131</strain>
    </source>
</reference>
<protein>
    <submittedName>
        <fullName evidence="2">FG-GAP-like repeat-containing protein</fullName>
    </submittedName>
</protein>
<gene>
    <name evidence="2" type="ORF">KA717_21000</name>
</gene>
<dbReference type="KEGG" id="wna:KA717_21000"/>
<dbReference type="EMBL" id="CP073041">
    <property type="protein sequence ID" value="UXE58532.1"/>
    <property type="molecule type" value="Genomic_DNA"/>
</dbReference>
<dbReference type="InterPro" id="IPR028994">
    <property type="entry name" value="Integrin_alpha_N"/>
</dbReference>
<accession>A0A977KS02</accession>
<dbReference type="Proteomes" id="UP001065613">
    <property type="component" value="Chromosome"/>
</dbReference>
<dbReference type="InterPro" id="IPR013517">
    <property type="entry name" value="FG-GAP"/>
</dbReference>
<dbReference type="SUPFAM" id="SSF69318">
    <property type="entry name" value="Integrin alpha N-terminal domain"/>
    <property type="match status" value="1"/>
</dbReference>
<dbReference type="AlphaFoldDB" id="A0A977KS02"/>
<organism evidence="2">
    <name type="scientific">Woronichinia naegeliana WA131</name>
    <dbReference type="NCBI Taxonomy" id="2824559"/>
    <lineage>
        <taxon>Bacteria</taxon>
        <taxon>Bacillati</taxon>
        <taxon>Cyanobacteriota</taxon>
        <taxon>Cyanophyceae</taxon>
        <taxon>Synechococcales</taxon>
        <taxon>Coelosphaeriaceae</taxon>
        <taxon>Woronichinia</taxon>
    </lineage>
</organism>
<proteinExistence type="predicted"/>